<dbReference type="Pfam" id="PF02786">
    <property type="entry name" value="CPSase_L_D2"/>
    <property type="match status" value="1"/>
</dbReference>
<dbReference type="SMART" id="SM00878">
    <property type="entry name" value="Biotin_carb_C"/>
    <property type="match status" value="1"/>
</dbReference>
<evidence type="ECO:0000256" key="3">
    <source>
        <dbReference type="ARBA" id="ARBA00022840"/>
    </source>
</evidence>
<dbReference type="GO" id="GO:0005524">
    <property type="term" value="F:ATP binding"/>
    <property type="evidence" value="ECO:0007669"/>
    <property type="project" value="UniProtKB-UniRule"/>
</dbReference>
<protein>
    <submittedName>
        <fullName evidence="8">Propionyl-CoA carboxylase subunit alpha</fullName>
    </submittedName>
</protein>
<accession>A0A8C7XQL8</accession>
<dbReference type="InterPro" id="IPR005479">
    <property type="entry name" value="CPAse_ATP-bd"/>
</dbReference>
<dbReference type="Pfam" id="PF00289">
    <property type="entry name" value="Biotin_carb_N"/>
    <property type="match status" value="1"/>
</dbReference>
<keyword evidence="2 5" id="KW-0547">Nucleotide-binding</keyword>
<evidence type="ECO:0000313" key="8">
    <source>
        <dbReference type="Ensembl" id="ENSOSIP00000017176.1"/>
    </source>
</evidence>
<organism evidence="8 9">
    <name type="scientific">Oryzias sinensis</name>
    <name type="common">Chinese medaka</name>
    <dbReference type="NCBI Taxonomy" id="183150"/>
    <lineage>
        <taxon>Eukaryota</taxon>
        <taxon>Metazoa</taxon>
        <taxon>Chordata</taxon>
        <taxon>Craniata</taxon>
        <taxon>Vertebrata</taxon>
        <taxon>Euteleostomi</taxon>
        <taxon>Actinopterygii</taxon>
        <taxon>Neopterygii</taxon>
        <taxon>Teleostei</taxon>
        <taxon>Neoteleostei</taxon>
        <taxon>Acanthomorphata</taxon>
        <taxon>Ovalentaria</taxon>
        <taxon>Atherinomorphae</taxon>
        <taxon>Beloniformes</taxon>
        <taxon>Adrianichthyidae</taxon>
        <taxon>Oryziinae</taxon>
        <taxon>Oryzias</taxon>
    </lineage>
</organism>
<reference evidence="8" key="1">
    <citation type="submission" date="2025-08" db="UniProtKB">
        <authorList>
            <consortium name="Ensembl"/>
        </authorList>
    </citation>
    <scope>IDENTIFICATION</scope>
</reference>
<evidence type="ECO:0000256" key="5">
    <source>
        <dbReference type="PROSITE-ProRule" id="PRU00409"/>
    </source>
</evidence>
<sequence length="425" mass="47522">VSCPPQTFQKLLIANRGEIACRVIKTCKRMGIQTVAVHSDVDSNVHVKMADEAVCVGPAPTSLSYLNMDAILNAVRMTGAQAVHPGYGFLSENKEFAKRLVSQKPTPSDGASVLLREGFRFSSQEAASSFGDDRLLIEKYIDRPRHIEIQVLADKHGNALWLNERECSIQRRNQKVVEEAPSTFLDPTTRRAMGEQAVQLAKAVQYSSAGTVEFLVDAQKNFYFLEMNTRLQVEHPITECITGLDLVEQMIRVAKGYRLQHKQEDIPINGWAIESRVYAEDPFKSFGLPSIGRLSQYQEPLDLSNVRVDSGIEEGSDISIYYDPMISKLVTFGATRAEALARMEESLDRYVIRGVTHNIPLLREIITHPLFISGDISTNFLPEVYPEGFKGHQLEAERRRELLASAAALHVAAQLRSQSILGNHR</sequence>
<dbReference type="Pfam" id="PF02785">
    <property type="entry name" value="Biotin_carb_C"/>
    <property type="match status" value="1"/>
</dbReference>
<dbReference type="InterPro" id="IPR050856">
    <property type="entry name" value="Biotin_carboxylase_complex"/>
</dbReference>
<dbReference type="Gene3D" id="3.30.470.20">
    <property type="entry name" value="ATP-grasp fold, B domain"/>
    <property type="match status" value="1"/>
</dbReference>
<dbReference type="Ensembl" id="ENSOSIT00000018150.1">
    <property type="protein sequence ID" value="ENSOSIP00000017176.1"/>
    <property type="gene ID" value="ENSOSIG00000009007.1"/>
</dbReference>
<name>A0A8C7XQL8_9TELE</name>
<dbReference type="GO" id="GO:0004658">
    <property type="term" value="F:propionyl-CoA carboxylase activity"/>
    <property type="evidence" value="ECO:0007669"/>
    <property type="project" value="TreeGrafter"/>
</dbReference>
<reference evidence="8" key="2">
    <citation type="submission" date="2025-09" db="UniProtKB">
        <authorList>
            <consortium name="Ensembl"/>
        </authorList>
    </citation>
    <scope>IDENTIFICATION</scope>
</reference>
<dbReference type="PROSITE" id="PS50979">
    <property type="entry name" value="BC"/>
    <property type="match status" value="1"/>
</dbReference>
<feature type="domain" description="ATP-grasp" evidence="6">
    <location>
        <begin position="74"/>
        <end position="255"/>
    </location>
</feature>
<evidence type="ECO:0000256" key="1">
    <source>
        <dbReference type="ARBA" id="ARBA00022598"/>
    </source>
</evidence>
<dbReference type="PANTHER" id="PTHR18866:SF33">
    <property type="entry name" value="METHYLCROTONOYL-COA CARBOXYLASE SUBUNIT ALPHA, MITOCHONDRIAL-RELATED"/>
    <property type="match status" value="1"/>
</dbReference>
<dbReference type="FunFam" id="3.30.470.20:FF:000025">
    <property type="entry name" value="Propionyl-CoA carboxylase alpha chain, mitochondrial"/>
    <property type="match status" value="1"/>
</dbReference>
<feature type="domain" description="Biotin carboxylation" evidence="7">
    <location>
        <begin position="7"/>
        <end position="386"/>
    </location>
</feature>
<proteinExistence type="predicted"/>
<dbReference type="SUPFAM" id="SSF52440">
    <property type="entry name" value="PreATP-grasp domain"/>
    <property type="match status" value="1"/>
</dbReference>
<evidence type="ECO:0000259" key="7">
    <source>
        <dbReference type="PROSITE" id="PS50979"/>
    </source>
</evidence>
<dbReference type="PROSITE" id="PS00867">
    <property type="entry name" value="CPSASE_2"/>
    <property type="match status" value="1"/>
</dbReference>
<dbReference type="InterPro" id="IPR005482">
    <property type="entry name" value="Biotin_COase_C"/>
</dbReference>
<dbReference type="InterPro" id="IPR011054">
    <property type="entry name" value="Rudment_hybrid_motif"/>
</dbReference>
<dbReference type="PROSITE" id="PS50975">
    <property type="entry name" value="ATP_GRASP"/>
    <property type="match status" value="1"/>
</dbReference>
<evidence type="ECO:0000259" key="6">
    <source>
        <dbReference type="PROSITE" id="PS50975"/>
    </source>
</evidence>
<dbReference type="InterPro" id="IPR016185">
    <property type="entry name" value="PreATP-grasp_dom_sf"/>
</dbReference>
<dbReference type="GO" id="GO:0005739">
    <property type="term" value="C:mitochondrion"/>
    <property type="evidence" value="ECO:0007669"/>
    <property type="project" value="TreeGrafter"/>
</dbReference>
<dbReference type="SUPFAM" id="SSF56059">
    <property type="entry name" value="Glutathione synthetase ATP-binding domain-like"/>
    <property type="match status" value="1"/>
</dbReference>
<dbReference type="InterPro" id="IPR005481">
    <property type="entry name" value="BC-like_N"/>
</dbReference>
<dbReference type="Proteomes" id="UP000694383">
    <property type="component" value="Unplaced"/>
</dbReference>
<dbReference type="InterPro" id="IPR011764">
    <property type="entry name" value="Biotin_carboxylation_dom"/>
</dbReference>
<dbReference type="SUPFAM" id="SSF51246">
    <property type="entry name" value="Rudiment single hybrid motif"/>
    <property type="match status" value="1"/>
</dbReference>
<dbReference type="InterPro" id="IPR011761">
    <property type="entry name" value="ATP-grasp"/>
</dbReference>
<evidence type="ECO:0000256" key="2">
    <source>
        <dbReference type="ARBA" id="ARBA00022741"/>
    </source>
</evidence>
<dbReference type="PANTHER" id="PTHR18866">
    <property type="entry name" value="CARBOXYLASE:PYRUVATE/ACETYL-COA/PROPIONYL-COA CARBOXYLASE"/>
    <property type="match status" value="1"/>
</dbReference>
<dbReference type="GO" id="GO:0046872">
    <property type="term" value="F:metal ion binding"/>
    <property type="evidence" value="ECO:0007669"/>
    <property type="project" value="InterPro"/>
</dbReference>
<evidence type="ECO:0000313" key="9">
    <source>
        <dbReference type="Proteomes" id="UP000694383"/>
    </source>
</evidence>
<keyword evidence="4" id="KW-0092">Biotin</keyword>
<dbReference type="GeneTree" id="ENSGT00940000156083"/>
<keyword evidence="9" id="KW-1185">Reference proteome</keyword>
<keyword evidence="3 5" id="KW-0067">ATP-binding</keyword>
<dbReference type="AlphaFoldDB" id="A0A8C7XQL8"/>
<keyword evidence="1" id="KW-0436">Ligase</keyword>
<evidence type="ECO:0000256" key="4">
    <source>
        <dbReference type="ARBA" id="ARBA00023267"/>
    </source>
</evidence>